<dbReference type="InterPro" id="IPR036249">
    <property type="entry name" value="Thioredoxin-like_sf"/>
</dbReference>
<dbReference type="GO" id="GO:0005759">
    <property type="term" value="C:mitochondrial matrix"/>
    <property type="evidence" value="ECO:0007669"/>
    <property type="project" value="TreeGrafter"/>
</dbReference>
<keyword evidence="4" id="KW-0408">Iron</keyword>
<proteinExistence type="inferred from homology"/>
<comment type="similarity">
    <text evidence="1">Belongs to the glutaredoxin family. CGFS subfamily.</text>
</comment>
<evidence type="ECO:0000256" key="5">
    <source>
        <dbReference type="ARBA" id="ARBA00023014"/>
    </source>
</evidence>
<feature type="compositionally biased region" description="Low complexity" evidence="7">
    <location>
        <begin position="1"/>
        <end position="14"/>
    </location>
</feature>
<evidence type="ECO:0000256" key="3">
    <source>
        <dbReference type="ARBA" id="ARBA00022723"/>
    </source>
</evidence>
<keyword evidence="3" id="KW-0479">Metal-binding</keyword>
<evidence type="ECO:0000313" key="10">
    <source>
        <dbReference type="Proteomes" id="UP001202328"/>
    </source>
</evidence>
<evidence type="ECO:0000256" key="7">
    <source>
        <dbReference type="SAM" id="MobiDB-lite"/>
    </source>
</evidence>
<dbReference type="SUPFAM" id="SSF52833">
    <property type="entry name" value="Thioredoxin-like"/>
    <property type="match status" value="1"/>
</dbReference>
<feature type="region of interest" description="Disordered" evidence="7">
    <location>
        <begin position="1"/>
        <end position="21"/>
    </location>
</feature>
<protein>
    <recommendedName>
        <fullName evidence="8">Glutaredoxin domain-containing protein</fullName>
    </recommendedName>
</protein>
<evidence type="ECO:0000256" key="1">
    <source>
        <dbReference type="ARBA" id="ARBA00008983"/>
    </source>
</evidence>
<evidence type="ECO:0000256" key="4">
    <source>
        <dbReference type="ARBA" id="ARBA00023004"/>
    </source>
</evidence>
<dbReference type="EMBL" id="JAJJMB010007077">
    <property type="protein sequence ID" value="KAI3932328.1"/>
    <property type="molecule type" value="Genomic_DNA"/>
</dbReference>
<dbReference type="InterPro" id="IPR033658">
    <property type="entry name" value="GRX_PICOT-like"/>
</dbReference>
<dbReference type="GO" id="GO:0051537">
    <property type="term" value="F:2 iron, 2 sulfur cluster binding"/>
    <property type="evidence" value="ECO:0007669"/>
    <property type="project" value="UniProtKB-KW"/>
</dbReference>
<dbReference type="InterPro" id="IPR004480">
    <property type="entry name" value="Monothiol_GRX-rel"/>
</dbReference>
<dbReference type="AlphaFoldDB" id="A0AAD4T234"/>
<keyword evidence="5" id="KW-0411">Iron-sulfur</keyword>
<comment type="caution">
    <text evidence="9">The sequence shown here is derived from an EMBL/GenBank/DDBJ whole genome shotgun (WGS) entry which is preliminary data.</text>
</comment>
<keyword evidence="10" id="KW-1185">Reference proteome</keyword>
<dbReference type="NCBIfam" id="TIGR00365">
    <property type="entry name" value="Grx4 family monothiol glutaredoxin"/>
    <property type="match status" value="1"/>
</dbReference>
<keyword evidence="2" id="KW-0001">2Fe-2S</keyword>
<dbReference type="PROSITE" id="PS51354">
    <property type="entry name" value="GLUTAREDOXIN_2"/>
    <property type="match status" value="1"/>
</dbReference>
<reference evidence="9" key="1">
    <citation type="submission" date="2022-04" db="EMBL/GenBank/DDBJ databases">
        <title>A functionally conserved STORR gene fusion in Papaver species that diverged 16.8 million years ago.</title>
        <authorList>
            <person name="Catania T."/>
        </authorList>
    </citation>
    <scope>NUCLEOTIDE SEQUENCE</scope>
    <source>
        <strain evidence="9">S-188037</strain>
    </source>
</reference>
<evidence type="ECO:0000313" key="9">
    <source>
        <dbReference type="EMBL" id="KAI3932328.1"/>
    </source>
</evidence>
<evidence type="ECO:0000256" key="2">
    <source>
        <dbReference type="ARBA" id="ARBA00022714"/>
    </source>
</evidence>
<dbReference type="Proteomes" id="UP001202328">
    <property type="component" value="Unassembled WGS sequence"/>
</dbReference>
<dbReference type="CDD" id="cd03028">
    <property type="entry name" value="GRX_PICOT_like"/>
    <property type="match status" value="1"/>
</dbReference>
<evidence type="ECO:0000256" key="6">
    <source>
        <dbReference type="ARBA" id="ARBA00023284"/>
    </source>
</evidence>
<name>A0AAD4T234_9MAGN</name>
<dbReference type="InterPro" id="IPR002109">
    <property type="entry name" value="Glutaredoxin"/>
</dbReference>
<evidence type="ECO:0000259" key="8">
    <source>
        <dbReference type="Pfam" id="PF00462"/>
    </source>
</evidence>
<dbReference type="Pfam" id="PF00462">
    <property type="entry name" value="Glutaredoxin"/>
    <property type="match status" value="1"/>
</dbReference>
<organism evidence="9 10">
    <name type="scientific">Papaver atlanticum</name>
    <dbReference type="NCBI Taxonomy" id="357466"/>
    <lineage>
        <taxon>Eukaryota</taxon>
        <taxon>Viridiplantae</taxon>
        <taxon>Streptophyta</taxon>
        <taxon>Embryophyta</taxon>
        <taxon>Tracheophyta</taxon>
        <taxon>Spermatophyta</taxon>
        <taxon>Magnoliopsida</taxon>
        <taxon>Ranunculales</taxon>
        <taxon>Papaveraceae</taxon>
        <taxon>Papaveroideae</taxon>
        <taxon>Papaver</taxon>
    </lineage>
</organism>
<accession>A0AAD4T234</accession>
<gene>
    <name evidence="9" type="ORF">MKW98_025048</name>
</gene>
<dbReference type="Gene3D" id="3.40.30.10">
    <property type="entry name" value="Glutaredoxin"/>
    <property type="match status" value="1"/>
</dbReference>
<dbReference type="PANTHER" id="PTHR10293">
    <property type="entry name" value="GLUTAREDOXIN FAMILY MEMBER"/>
    <property type="match status" value="1"/>
</dbReference>
<sequence length="309" mass="33828">MASFTFSSTTAITSHCSSSSFPTISPKNTPYLSFHSSINHRSTSFPLLSSSKFTTTTITTITTKRIPLRALTIVSAVKKISELELISVSDESEDLKSMVPSASGVYAVHDSNSDLQFIGISRNIYASIISHRKSVPELCSSVKVGVVDEPDRESLTQAWKSWMEEHIAATGKIPPGNESGNSTWVKKTQKKPDLRLTPGRHVQLTVPLETLIDQLVKENKVVAFIKGSRSAPLCGFSQKVVGILEGAGVDYETIDVLDDEHNFGLREKLKSYSNWPTFPQIFVNGELVGGCDILTSMQENGELASLFKK</sequence>
<dbReference type="PANTHER" id="PTHR10293:SF45">
    <property type="entry name" value="BIFUNCTIONAL MONOTHIOL GLUTAREDOXIN-S16, CHLOROPLASTIC"/>
    <property type="match status" value="1"/>
</dbReference>
<keyword evidence="6" id="KW-0676">Redox-active center</keyword>
<feature type="domain" description="Glutaredoxin" evidence="8">
    <location>
        <begin position="221"/>
        <end position="288"/>
    </location>
</feature>
<dbReference type="GO" id="GO:0046872">
    <property type="term" value="F:metal ion binding"/>
    <property type="evidence" value="ECO:0007669"/>
    <property type="project" value="UniProtKB-KW"/>
</dbReference>
<dbReference type="FunFam" id="3.40.30.10:FF:000005">
    <property type="entry name" value="Glutaredoxin 5"/>
    <property type="match status" value="1"/>
</dbReference>